<feature type="signal peptide" evidence="5">
    <location>
        <begin position="1"/>
        <end position="26"/>
    </location>
</feature>
<keyword evidence="3 5" id="KW-0732">Signal</keyword>
<dbReference type="GO" id="GO:0046872">
    <property type="term" value="F:metal ion binding"/>
    <property type="evidence" value="ECO:0007669"/>
    <property type="project" value="UniProtKB-KW"/>
</dbReference>
<feature type="domain" description="Glycosyl hydrolase family 13 catalytic" evidence="6">
    <location>
        <begin position="41"/>
        <end position="352"/>
    </location>
</feature>
<evidence type="ECO:0000256" key="2">
    <source>
        <dbReference type="ARBA" id="ARBA00022723"/>
    </source>
</evidence>
<dbReference type="STRING" id="550447.SAMN05428946_0430"/>
<dbReference type="SUPFAM" id="SSF51011">
    <property type="entry name" value="Glycosyl hydrolase domain"/>
    <property type="match status" value="1"/>
</dbReference>
<keyword evidence="4" id="KW-0472">Membrane</keyword>
<dbReference type="GO" id="GO:0016798">
    <property type="term" value="F:hydrolase activity, acting on glycosyl bonds"/>
    <property type="evidence" value="ECO:0007669"/>
    <property type="project" value="UniProtKB-KW"/>
</dbReference>
<name>A0A1U7PM30_9BACI</name>
<sequence length="485" mass="53827">MIKQSLAALSAAIIIGAAAWTPSASAAPASGDPTFDGTIYDTLVDRFFNGTPANDQDADPADPDAFSGGDFAGLIKKRDYIQSMGFTAVSIGPIFSTDTYDGHGVLDYGSIEDRFGTEKELSGLISEFHKQNMDIYADFPVGQVSAHHVWTTDHEDWAVRNPDGTVSWNIEKPEVREALIGAAVSFVKKTGVDGLRLTRFGEGDAAFLNELIRAVKAEKKDLLVFSDEPSGAEFDLSYNTGENAILKQVFSEMDPNSSVLEGIEPTDPPSLLFFDTLEGDRFTAEMVEKRMFPPTRWKVAATALFTLPGVPIMTYGSEVAEAGTGHHGNHPNHDFKADEDLKDHIANVNELRNKSETLRTGDYELLYNEKGMIVYRRYTEDETWIIALNNTSETQRVDIPQEKVGGGDKTLRALFGSDLIRQADRGDYRIVLDRETADMFIVEEDKGLNIPYIIAAILVYTIFLLFIWQVWRRGRQRRADEAKAK</sequence>
<keyword evidence="7" id="KW-0326">Glycosidase</keyword>
<dbReference type="Gene3D" id="3.20.20.80">
    <property type="entry name" value="Glycosidases"/>
    <property type="match status" value="1"/>
</dbReference>
<keyword evidence="8" id="KW-1185">Reference proteome</keyword>
<reference evidence="8" key="1">
    <citation type="submission" date="2017-01" db="EMBL/GenBank/DDBJ databases">
        <authorList>
            <person name="Varghese N."/>
            <person name="Submissions S."/>
        </authorList>
    </citation>
    <scope>NUCLEOTIDE SEQUENCE [LARGE SCALE GENOMIC DNA]</scope>
    <source>
        <strain evidence="8">MNA4</strain>
    </source>
</reference>
<dbReference type="SUPFAM" id="SSF51445">
    <property type="entry name" value="(Trans)glycosidases"/>
    <property type="match status" value="1"/>
</dbReference>
<evidence type="ECO:0000259" key="6">
    <source>
        <dbReference type="SMART" id="SM00642"/>
    </source>
</evidence>
<dbReference type="GO" id="GO:0005975">
    <property type="term" value="P:carbohydrate metabolic process"/>
    <property type="evidence" value="ECO:0007669"/>
    <property type="project" value="InterPro"/>
</dbReference>
<dbReference type="InterPro" id="IPR054174">
    <property type="entry name" value="Alpha-amylase-like_C"/>
</dbReference>
<dbReference type="AlphaFoldDB" id="A0A1U7PM30"/>
<gene>
    <name evidence="7" type="ORF">SAMN05428946_0430</name>
</gene>
<feature type="chain" id="PRO_5012165615" evidence="5">
    <location>
        <begin position="27"/>
        <end position="485"/>
    </location>
</feature>
<dbReference type="RefSeq" id="WP_234982230.1">
    <property type="nucleotide sequence ID" value="NZ_FTPL01000001.1"/>
</dbReference>
<dbReference type="Pfam" id="PF00128">
    <property type="entry name" value="Alpha-amylase"/>
    <property type="match status" value="1"/>
</dbReference>
<organism evidence="7 8">
    <name type="scientific">Edaphobacillus lindanitolerans</name>
    <dbReference type="NCBI Taxonomy" id="550447"/>
    <lineage>
        <taxon>Bacteria</taxon>
        <taxon>Bacillati</taxon>
        <taxon>Bacillota</taxon>
        <taxon>Bacilli</taxon>
        <taxon>Bacillales</taxon>
        <taxon>Bacillaceae</taxon>
        <taxon>Edaphobacillus</taxon>
    </lineage>
</organism>
<protein>
    <submittedName>
        <fullName evidence="7">Glycosidase</fullName>
    </submittedName>
</protein>
<keyword evidence="4" id="KW-0812">Transmembrane</keyword>
<dbReference type="PANTHER" id="PTHR10357">
    <property type="entry name" value="ALPHA-AMYLASE FAMILY MEMBER"/>
    <property type="match status" value="1"/>
</dbReference>
<proteinExistence type="predicted"/>
<keyword evidence="4" id="KW-1133">Transmembrane helix</keyword>
<dbReference type="InterPro" id="IPR017853">
    <property type="entry name" value="GH"/>
</dbReference>
<evidence type="ECO:0000256" key="3">
    <source>
        <dbReference type="ARBA" id="ARBA00022729"/>
    </source>
</evidence>
<dbReference type="Proteomes" id="UP000187550">
    <property type="component" value="Unassembled WGS sequence"/>
</dbReference>
<keyword evidence="7" id="KW-0378">Hydrolase</keyword>
<dbReference type="Pfam" id="PF22026">
    <property type="entry name" value="Alpha-amylase_C_2"/>
    <property type="match status" value="1"/>
</dbReference>
<evidence type="ECO:0000313" key="7">
    <source>
        <dbReference type="EMBL" id="SIT68967.1"/>
    </source>
</evidence>
<evidence type="ECO:0000313" key="8">
    <source>
        <dbReference type="Proteomes" id="UP000187550"/>
    </source>
</evidence>
<dbReference type="InterPro" id="IPR006047">
    <property type="entry name" value="GH13_cat_dom"/>
</dbReference>
<keyword evidence="2" id="KW-0479">Metal-binding</keyword>
<dbReference type="SMART" id="SM00642">
    <property type="entry name" value="Aamy"/>
    <property type="match status" value="1"/>
</dbReference>
<feature type="transmembrane region" description="Helical" evidence="4">
    <location>
        <begin position="450"/>
        <end position="468"/>
    </location>
</feature>
<evidence type="ECO:0000256" key="4">
    <source>
        <dbReference type="SAM" id="Phobius"/>
    </source>
</evidence>
<evidence type="ECO:0000256" key="1">
    <source>
        <dbReference type="ARBA" id="ARBA00001913"/>
    </source>
</evidence>
<dbReference type="PANTHER" id="PTHR10357:SF215">
    <property type="entry name" value="ALPHA-AMYLASE 1"/>
    <property type="match status" value="1"/>
</dbReference>
<accession>A0A1U7PM30</accession>
<evidence type="ECO:0000256" key="5">
    <source>
        <dbReference type="SAM" id="SignalP"/>
    </source>
</evidence>
<dbReference type="EMBL" id="FTPL01000001">
    <property type="protein sequence ID" value="SIT68967.1"/>
    <property type="molecule type" value="Genomic_DNA"/>
</dbReference>
<dbReference type="InterPro" id="IPR013780">
    <property type="entry name" value="Glyco_hydro_b"/>
</dbReference>
<comment type="cofactor">
    <cofactor evidence="1">
        <name>Ca(2+)</name>
        <dbReference type="ChEBI" id="CHEBI:29108"/>
    </cofactor>
</comment>
<dbReference type="Gene3D" id="2.60.40.1180">
    <property type="entry name" value="Golgi alpha-mannosidase II"/>
    <property type="match status" value="1"/>
</dbReference>